<feature type="transmembrane region" description="Helical" evidence="1">
    <location>
        <begin position="419"/>
        <end position="436"/>
    </location>
</feature>
<evidence type="ECO:0000256" key="1">
    <source>
        <dbReference type="SAM" id="Phobius"/>
    </source>
</evidence>
<feature type="transmembrane region" description="Helical" evidence="1">
    <location>
        <begin position="20"/>
        <end position="42"/>
    </location>
</feature>
<accession>A0A1F7GB59</accession>
<dbReference type="Proteomes" id="UP000178372">
    <property type="component" value="Unassembled WGS sequence"/>
</dbReference>
<feature type="transmembrane region" description="Helical" evidence="1">
    <location>
        <begin position="113"/>
        <end position="130"/>
    </location>
</feature>
<feature type="transmembrane region" description="Helical" evidence="1">
    <location>
        <begin position="365"/>
        <end position="387"/>
    </location>
</feature>
<dbReference type="EMBL" id="MFZF01000020">
    <property type="protein sequence ID" value="OGK16163.1"/>
    <property type="molecule type" value="Genomic_DNA"/>
</dbReference>
<sequence>MSEWLFWEIKKMISLIKKNLAIVLLIIIAFASYMLTIIPSGSQYCFGGTCGLYFWGAHGHDAIWHLAIVAISFNHFPFVAPTFSGEILSSYNYFLDVLIYFLTKLGISATASYFKILPIVWFGLFSYLLLKLSEKIHKEKVFAFIFLFFVFFSGSFSFVITWIHDKTIWGSSGLLAMQSLLSLTNLQYAFSLVIITLILVVIKSPKPSLKNIIMLGFLVAINLALKFYAGIISGFIVLLYFALTFYKSKDILGFIKSLLFVGGFSLIVIFFFYGIGGQTNGGLPLVYSPFSTVYPIIEEPKLLYMKNITNAKYFLENSGRFSPRLVVINMFVLGLYIVFNFGTRMIGLIYLLNQALKRKIMQFDIIVFLTVVFSLVLSIFFIQRGVWWNTVQFSYYAFFLSNIFAAETIYLLIKKNKTIGAIITSVILLLTVPTSLDIIRTFGQPPGHVYLPKDEIVALDFLKKQPYGVVFSPLPTDKNRPSVRPLPIYSLGDSSYITAFSNKQSFIADEVQLQLVGIDYRERADMSRNWNCDVIRKANYLYELKQNPIGNKLNSCRRKFKKIYKNNLVTVYITN</sequence>
<gene>
    <name evidence="2" type="ORF">A2690_01855</name>
</gene>
<comment type="caution">
    <text evidence="2">The sequence shown here is derived from an EMBL/GenBank/DDBJ whole genome shotgun (WGS) entry which is preliminary data.</text>
</comment>
<keyword evidence="1" id="KW-1133">Transmembrane helix</keyword>
<proteinExistence type="predicted"/>
<reference evidence="2 3" key="1">
    <citation type="journal article" date="2016" name="Nat. Commun.">
        <title>Thousands of microbial genomes shed light on interconnected biogeochemical processes in an aquifer system.</title>
        <authorList>
            <person name="Anantharaman K."/>
            <person name="Brown C.T."/>
            <person name="Hug L.A."/>
            <person name="Sharon I."/>
            <person name="Castelle C.J."/>
            <person name="Probst A.J."/>
            <person name="Thomas B.C."/>
            <person name="Singh A."/>
            <person name="Wilkins M.J."/>
            <person name="Karaoz U."/>
            <person name="Brodie E.L."/>
            <person name="Williams K.H."/>
            <person name="Hubbard S.S."/>
            <person name="Banfield J.F."/>
        </authorList>
    </citation>
    <scope>NUCLEOTIDE SEQUENCE [LARGE SCALE GENOMIC DNA]</scope>
</reference>
<evidence type="ECO:0008006" key="4">
    <source>
        <dbReference type="Google" id="ProtNLM"/>
    </source>
</evidence>
<keyword evidence="1" id="KW-0812">Transmembrane</keyword>
<feature type="transmembrane region" description="Helical" evidence="1">
    <location>
        <begin position="183"/>
        <end position="202"/>
    </location>
</feature>
<feature type="transmembrane region" description="Helical" evidence="1">
    <location>
        <begin position="142"/>
        <end position="163"/>
    </location>
</feature>
<dbReference type="AlphaFoldDB" id="A0A1F7GB59"/>
<organism evidence="2 3">
    <name type="scientific">Candidatus Roizmanbacteria bacterium RIFCSPHIGHO2_01_FULL_39_12b</name>
    <dbReference type="NCBI Taxonomy" id="1802030"/>
    <lineage>
        <taxon>Bacteria</taxon>
        <taxon>Candidatus Roizmaniibacteriota</taxon>
    </lineage>
</organism>
<feature type="transmembrane region" description="Helical" evidence="1">
    <location>
        <begin position="231"/>
        <end position="246"/>
    </location>
</feature>
<evidence type="ECO:0000313" key="3">
    <source>
        <dbReference type="Proteomes" id="UP000178372"/>
    </source>
</evidence>
<protein>
    <recommendedName>
        <fullName evidence="4">Glycosyltransferase RgtA/B/C/D-like domain-containing protein</fullName>
    </recommendedName>
</protein>
<feature type="transmembrane region" description="Helical" evidence="1">
    <location>
        <begin position="258"/>
        <end position="276"/>
    </location>
</feature>
<feature type="transmembrane region" description="Helical" evidence="1">
    <location>
        <begin position="326"/>
        <end position="353"/>
    </location>
</feature>
<feature type="transmembrane region" description="Helical" evidence="1">
    <location>
        <begin position="393"/>
        <end position="412"/>
    </location>
</feature>
<name>A0A1F7GB59_9BACT</name>
<feature type="transmembrane region" description="Helical" evidence="1">
    <location>
        <begin position="62"/>
        <end position="83"/>
    </location>
</feature>
<keyword evidence="1" id="KW-0472">Membrane</keyword>
<evidence type="ECO:0000313" key="2">
    <source>
        <dbReference type="EMBL" id="OGK16163.1"/>
    </source>
</evidence>